<feature type="region of interest" description="Disordered" evidence="1">
    <location>
        <begin position="867"/>
        <end position="919"/>
    </location>
</feature>
<dbReference type="RefSeq" id="WP_058510384.1">
    <property type="nucleotide sequence ID" value="NZ_LNYY01000019.1"/>
</dbReference>
<feature type="compositionally biased region" description="Basic and acidic residues" evidence="1">
    <location>
        <begin position="885"/>
        <end position="908"/>
    </location>
</feature>
<name>A0A0W0ZGJ9_9GAMM</name>
<accession>A0A0W0ZGJ9</accession>
<dbReference type="AlphaFoldDB" id="A0A0W0ZGJ9"/>
<feature type="compositionally biased region" description="Acidic residues" evidence="1">
    <location>
        <begin position="873"/>
        <end position="884"/>
    </location>
</feature>
<dbReference type="STRING" id="947033.Lste_1431"/>
<proteinExistence type="predicted"/>
<dbReference type="EMBL" id="LNYY01000019">
    <property type="protein sequence ID" value="KTD68273.1"/>
    <property type="molecule type" value="Genomic_DNA"/>
</dbReference>
<protein>
    <submittedName>
        <fullName evidence="2">Uncharacterized protein</fullName>
    </submittedName>
</protein>
<gene>
    <name evidence="2" type="ORF">Lste_1431</name>
</gene>
<evidence type="ECO:0000256" key="1">
    <source>
        <dbReference type="SAM" id="MobiDB-lite"/>
    </source>
</evidence>
<dbReference type="Proteomes" id="UP000054926">
    <property type="component" value="Unassembled WGS sequence"/>
</dbReference>
<comment type="caution">
    <text evidence="2">The sequence shown here is derived from an EMBL/GenBank/DDBJ whole genome shotgun (WGS) entry which is preliminary data.</text>
</comment>
<evidence type="ECO:0000313" key="2">
    <source>
        <dbReference type="EMBL" id="KTD68273.1"/>
    </source>
</evidence>
<keyword evidence="3" id="KW-1185">Reference proteome</keyword>
<organism evidence="2 3">
    <name type="scientific">Legionella steelei</name>
    <dbReference type="NCBI Taxonomy" id="947033"/>
    <lineage>
        <taxon>Bacteria</taxon>
        <taxon>Pseudomonadati</taxon>
        <taxon>Pseudomonadota</taxon>
        <taxon>Gammaproteobacteria</taxon>
        <taxon>Legionellales</taxon>
        <taxon>Legionellaceae</taxon>
        <taxon>Legionella</taxon>
    </lineage>
</organism>
<evidence type="ECO:0000313" key="3">
    <source>
        <dbReference type="Proteomes" id="UP000054926"/>
    </source>
</evidence>
<reference evidence="2 3" key="1">
    <citation type="submission" date="2015-11" db="EMBL/GenBank/DDBJ databases">
        <title>Genomic analysis of 38 Legionella species identifies large and diverse effector repertoires.</title>
        <authorList>
            <person name="Burstein D."/>
            <person name="Amaro F."/>
            <person name="Zusman T."/>
            <person name="Lifshitz Z."/>
            <person name="Cohen O."/>
            <person name="Gilbert J.A."/>
            <person name="Pupko T."/>
            <person name="Shuman H.A."/>
            <person name="Segal G."/>
        </authorList>
    </citation>
    <scope>NUCLEOTIDE SEQUENCE [LARGE SCALE GENOMIC DNA]</scope>
    <source>
        <strain evidence="2 3">IMVS3376</strain>
    </source>
</reference>
<sequence>MSGSKKEITKSITSDKLHNENCFHYLTNLKVPRALLTLNLLPPEIVAGLQQLQDNSADPEADPVYIKFRTHYVTKDENNENNDENYPYADLYTKLFDWLEENTQTIYYDLRQKLLADAERIKLFQPITSTSPIFPLALKERGILPRIKAINEISPNENFEGRTFKQAMNLRAIELQKEAAALDEFIKSLYANDNHILETTFEHIKDIPLHQTPRSPKIEHSISHYVSDEGKRVNRESNSPAYEGSRQGRFLAMMSNNYKPQHGTSLSTVRHYKYKSDDDPIEYRFGTQGQRHHGEARISPLFELFLDIQDREEEDRLEKIKKERATQQENAGKVPTKVEKDEDRITHVYFNFLGRDRTDPEGLKEKALTEKLEELELHNENGMLHGHKNIAVITLPADKGLMSKDSYARTKKKHNIDDVKEEFLRIAQESPGGRDLRLMDKLPDDLTKYKGSYIYINNSDSKTLFYIKADGKSEEVPVNDFSQFDKKLYDIKDDEATELHLSDEQVKSLVTANGGHTPPALPEIKDFHISERIREKIFRGENGKYSRESEEEILNSLIEKSFKALGYDKKTKLSDAQRQAVWFHFLKYELTNHIISSLQPKSINFTCKDAIDRGGVASAYYNLVKSFEPLTEQQIQAGKVKIPMSRKEFDQALHAAPAMVKGRGMNHHIKLIWNAVDAYVTQNHAQLQADKDKSWLIEWRDFNCPHNRVAKLLKQRIVECRAELEERSNANPDDPWIKEGQAILHKLEHHSAKGVSGKRLLLETVSRTTTIAIHPEARTEENYKCYKELRKNLSIAHPELHVLGGLMKAFAGAILYVLSGKKLDIGMSSGWATFKAGRDISSRESLQSEMHDMKRKLKELVNTPLKSETDGVINEEEKEEEEVLNTDKRENQSAMKRELDGLRKKEEDPFYSPPTSIEI</sequence>
<dbReference type="OrthoDB" id="5632105at2"/>
<dbReference type="PATRIC" id="fig|947033.5.peg.1523"/>